<dbReference type="EMBL" id="MT142388">
    <property type="protein sequence ID" value="QJA79616.1"/>
    <property type="molecule type" value="Genomic_DNA"/>
</dbReference>
<sequence>MQIDHICAHCKRRFTYNSTKPGTGLCECGFCVLSTSMDGKTTLIHYSGPYKDIIYEKGHSPRTIDLEEPVESCPENASQIG</sequence>
<reference evidence="1" key="1">
    <citation type="submission" date="2020-03" db="EMBL/GenBank/DDBJ databases">
        <title>The deep terrestrial virosphere.</title>
        <authorList>
            <person name="Holmfeldt K."/>
            <person name="Nilsson E."/>
            <person name="Simone D."/>
            <person name="Lopez-Fernandez M."/>
            <person name="Wu X."/>
            <person name="de Brujin I."/>
            <person name="Lundin D."/>
            <person name="Andersson A."/>
            <person name="Bertilsson S."/>
            <person name="Dopson M."/>
        </authorList>
    </citation>
    <scope>NUCLEOTIDE SEQUENCE</scope>
    <source>
        <strain evidence="1">MM415A00851</strain>
    </source>
</reference>
<gene>
    <name evidence="1" type="ORF">MM415A00851_0020</name>
</gene>
<accession>A0A6M3KCL2</accession>
<dbReference type="AlphaFoldDB" id="A0A6M3KCL2"/>
<protein>
    <submittedName>
        <fullName evidence="1">Uncharacterized protein</fullName>
    </submittedName>
</protein>
<name>A0A6M3KCL2_9ZZZZ</name>
<organism evidence="1">
    <name type="scientific">viral metagenome</name>
    <dbReference type="NCBI Taxonomy" id="1070528"/>
    <lineage>
        <taxon>unclassified sequences</taxon>
        <taxon>metagenomes</taxon>
        <taxon>organismal metagenomes</taxon>
    </lineage>
</organism>
<proteinExistence type="predicted"/>
<evidence type="ECO:0000313" key="1">
    <source>
        <dbReference type="EMBL" id="QJA79616.1"/>
    </source>
</evidence>